<reference evidence="1 2" key="1">
    <citation type="submission" date="2019-09" db="EMBL/GenBank/DDBJ databases">
        <title>Draft genome sequence assemblies of isolates from the urinary tract.</title>
        <authorList>
            <person name="Mores C.R."/>
            <person name="Putonti C."/>
            <person name="Wolfe A.J."/>
        </authorList>
    </citation>
    <scope>NUCLEOTIDE SEQUENCE [LARGE SCALE GENOMIC DNA]</scope>
    <source>
        <strain evidence="1 2">UMB623</strain>
    </source>
</reference>
<dbReference type="Pfam" id="PF12952">
    <property type="entry name" value="DUF3841"/>
    <property type="match status" value="1"/>
</dbReference>
<dbReference type="OrthoDB" id="286252at2"/>
<dbReference type="AlphaFoldDB" id="A0A5N1GM26"/>
<organism evidence="1 2">
    <name type="scientific">Aerococcus sanguinicola</name>
    <dbReference type="NCBI Taxonomy" id="119206"/>
    <lineage>
        <taxon>Bacteria</taxon>
        <taxon>Bacillati</taxon>
        <taxon>Bacillota</taxon>
        <taxon>Bacilli</taxon>
        <taxon>Lactobacillales</taxon>
        <taxon>Aerococcaceae</taxon>
        <taxon>Aerococcus</taxon>
    </lineage>
</organism>
<evidence type="ECO:0000313" key="1">
    <source>
        <dbReference type="EMBL" id="KAA9302023.1"/>
    </source>
</evidence>
<dbReference type="Proteomes" id="UP000327148">
    <property type="component" value="Unassembled WGS sequence"/>
</dbReference>
<sequence length="206" mass="24432">MEYIRLYTRQHENSLYELERTGSIRNKSIYVRLHMGPDADYFAERYRSFVEMAEERIPRPEGVEYPIWCAISKDTARLPIKGEVLYCLRVPKDQVIFFDGQKWDYVLNYLYIPSDEADQSAFKKELQARGLPSAYNIIKGKYAGFYPDLEEKIRASWTRIFDIDEPSRFKVQANLWEIQEEWIETIIYPGEDLAQKTQEKLDAFGQ</sequence>
<gene>
    <name evidence="1" type="ORF">F6I03_02095</name>
</gene>
<comment type="caution">
    <text evidence="1">The sequence shown here is derived from an EMBL/GenBank/DDBJ whole genome shotgun (WGS) entry which is preliminary data.</text>
</comment>
<dbReference type="InterPro" id="IPR024211">
    <property type="entry name" value="DUF3841"/>
</dbReference>
<protein>
    <submittedName>
        <fullName evidence="1">DUF3841 domain-containing protein</fullName>
    </submittedName>
</protein>
<dbReference type="RefSeq" id="WP_070431746.1">
    <property type="nucleotide sequence ID" value="NZ_VYWO01000001.1"/>
</dbReference>
<proteinExistence type="predicted"/>
<evidence type="ECO:0000313" key="2">
    <source>
        <dbReference type="Proteomes" id="UP000327148"/>
    </source>
</evidence>
<accession>A0A5N1GM26</accession>
<name>A0A5N1GM26_9LACT</name>
<dbReference type="EMBL" id="VYWO01000001">
    <property type="protein sequence ID" value="KAA9302023.1"/>
    <property type="molecule type" value="Genomic_DNA"/>
</dbReference>